<keyword evidence="1" id="KW-0472">Membrane</keyword>
<dbReference type="HOGENOM" id="CLU_2855450_0_0_1"/>
<name>H2Y029_CIOIN</name>
<dbReference type="AlphaFoldDB" id="H2Y029"/>
<dbReference type="Proteomes" id="UP000008144">
    <property type="component" value="Unassembled WGS sequence"/>
</dbReference>
<sequence length="65" mass="7372">APYLSILIYNIFLVLLFLIISVSSLIISVSRYIYKKCCQSLNPLTPNTGPMCHPHYTDVVIQHCC</sequence>
<organism evidence="2 3">
    <name type="scientific">Ciona intestinalis</name>
    <name type="common">Transparent sea squirt</name>
    <name type="synonym">Ascidia intestinalis</name>
    <dbReference type="NCBI Taxonomy" id="7719"/>
    <lineage>
        <taxon>Eukaryota</taxon>
        <taxon>Metazoa</taxon>
        <taxon>Chordata</taxon>
        <taxon>Tunicata</taxon>
        <taxon>Ascidiacea</taxon>
        <taxon>Phlebobranchia</taxon>
        <taxon>Cionidae</taxon>
        <taxon>Ciona</taxon>
    </lineage>
</organism>
<keyword evidence="3" id="KW-1185">Reference proteome</keyword>
<dbReference type="Ensembl" id="ENSCINT00000030497.1">
    <property type="protein sequence ID" value="ENSCINP00000035263.1"/>
    <property type="gene ID" value="ENSCING00000020843.1"/>
</dbReference>
<keyword evidence="1" id="KW-1133">Transmembrane helix</keyword>
<evidence type="ECO:0000313" key="2">
    <source>
        <dbReference type="Ensembl" id="ENSCINP00000035263.1"/>
    </source>
</evidence>
<reference evidence="3" key="1">
    <citation type="journal article" date="2002" name="Science">
        <title>The draft genome of Ciona intestinalis: insights into chordate and vertebrate origins.</title>
        <authorList>
            <person name="Dehal P."/>
            <person name="Satou Y."/>
            <person name="Campbell R.K."/>
            <person name="Chapman J."/>
            <person name="Degnan B."/>
            <person name="De Tomaso A."/>
            <person name="Davidson B."/>
            <person name="Di Gregorio A."/>
            <person name="Gelpke M."/>
            <person name="Goodstein D.M."/>
            <person name="Harafuji N."/>
            <person name="Hastings K.E."/>
            <person name="Ho I."/>
            <person name="Hotta K."/>
            <person name="Huang W."/>
            <person name="Kawashima T."/>
            <person name="Lemaire P."/>
            <person name="Martinez D."/>
            <person name="Meinertzhagen I.A."/>
            <person name="Necula S."/>
            <person name="Nonaka M."/>
            <person name="Putnam N."/>
            <person name="Rash S."/>
            <person name="Saiga H."/>
            <person name="Satake M."/>
            <person name="Terry A."/>
            <person name="Yamada L."/>
            <person name="Wang H.G."/>
            <person name="Awazu S."/>
            <person name="Azumi K."/>
            <person name="Boore J."/>
            <person name="Branno M."/>
            <person name="Chin-Bow S."/>
            <person name="DeSantis R."/>
            <person name="Doyle S."/>
            <person name="Francino P."/>
            <person name="Keys D.N."/>
            <person name="Haga S."/>
            <person name="Hayashi H."/>
            <person name="Hino K."/>
            <person name="Imai K.S."/>
            <person name="Inaba K."/>
            <person name="Kano S."/>
            <person name="Kobayashi K."/>
            <person name="Kobayashi M."/>
            <person name="Lee B.I."/>
            <person name="Makabe K.W."/>
            <person name="Manohar C."/>
            <person name="Matassi G."/>
            <person name="Medina M."/>
            <person name="Mochizuki Y."/>
            <person name="Mount S."/>
            <person name="Morishita T."/>
            <person name="Miura S."/>
            <person name="Nakayama A."/>
            <person name="Nishizaka S."/>
            <person name="Nomoto H."/>
            <person name="Ohta F."/>
            <person name="Oishi K."/>
            <person name="Rigoutsos I."/>
            <person name="Sano M."/>
            <person name="Sasaki A."/>
            <person name="Sasakura Y."/>
            <person name="Shoguchi E."/>
            <person name="Shin-i T."/>
            <person name="Spagnuolo A."/>
            <person name="Stainier D."/>
            <person name="Suzuki M.M."/>
            <person name="Tassy O."/>
            <person name="Takatori N."/>
            <person name="Tokuoka M."/>
            <person name="Yagi K."/>
            <person name="Yoshizaki F."/>
            <person name="Wada S."/>
            <person name="Zhang C."/>
            <person name="Hyatt P.D."/>
            <person name="Larimer F."/>
            <person name="Detter C."/>
            <person name="Doggett N."/>
            <person name="Glavina T."/>
            <person name="Hawkins T."/>
            <person name="Richardson P."/>
            <person name="Lucas S."/>
            <person name="Kohara Y."/>
            <person name="Levine M."/>
            <person name="Satoh N."/>
            <person name="Rokhsar D.S."/>
        </authorList>
    </citation>
    <scope>NUCLEOTIDE SEQUENCE [LARGE SCALE GENOMIC DNA]</scope>
</reference>
<reference evidence="2" key="3">
    <citation type="submission" date="2025-09" db="UniProtKB">
        <authorList>
            <consortium name="Ensembl"/>
        </authorList>
    </citation>
    <scope>IDENTIFICATION</scope>
</reference>
<dbReference type="InParanoid" id="H2Y029"/>
<feature type="transmembrane region" description="Helical" evidence="1">
    <location>
        <begin position="6"/>
        <end position="27"/>
    </location>
</feature>
<protein>
    <submittedName>
        <fullName evidence="2">Uncharacterized protein</fullName>
    </submittedName>
</protein>
<evidence type="ECO:0000313" key="3">
    <source>
        <dbReference type="Proteomes" id="UP000008144"/>
    </source>
</evidence>
<accession>H2Y029</accession>
<reference evidence="2" key="2">
    <citation type="submission" date="2025-08" db="UniProtKB">
        <authorList>
            <consortium name="Ensembl"/>
        </authorList>
    </citation>
    <scope>IDENTIFICATION</scope>
</reference>
<proteinExistence type="predicted"/>
<evidence type="ECO:0000256" key="1">
    <source>
        <dbReference type="SAM" id="Phobius"/>
    </source>
</evidence>
<keyword evidence="1" id="KW-0812">Transmembrane</keyword>